<dbReference type="InterPro" id="IPR006029">
    <property type="entry name" value="Neurotrans-gated_channel_TM"/>
</dbReference>
<protein>
    <submittedName>
        <fullName evidence="15">Uncharacterized protein</fullName>
    </submittedName>
</protein>
<dbReference type="EMBL" id="CAJOBA010007529">
    <property type="protein sequence ID" value="CAF3804935.1"/>
    <property type="molecule type" value="Genomic_DNA"/>
</dbReference>
<keyword evidence="7 11" id="KW-1133">Transmembrane helix</keyword>
<keyword evidence="9 11" id="KW-0472">Membrane</keyword>
<feature type="transmembrane region" description="Helical" evidence="11">
    <location>
        <begin position="176"/>
        <end position="198"/>
    </location>
</feature>
<dbReference type="SUPFAM" id="SSF63712">
    <property type="entry name" value="Nicotinic receptor ligand binding domain-like"/>
    <property type="match status" value="1"/>
</dbReference>
<keyword evidence="4" id="KW-1003">Cell membrane</keyword>
<evidence type="ECO:0000313" key="14">
    <source>
        <dbReference type="EMBL" id="CAF1036715.1"/>
    </source>
</evidence>
<keyword evidence="10" id="KW-0407">Ion channel</keyword>
<evidence type="ECO:0000259" key="13">
    <source>
        <dbReference type="Pfam" id="PF02932"/>
    </source>
</evidence>
<evidence type="ECO:0000313" key="15">
    <source>
        <dbReference type="EMBL" id="CAF1448829.1"/>
    </source>
</evidence>
<proteinExistence type="predicted"/>
<evidence type="ECO:0000259" key="12">
    <source>
        <dbReference type="Pfam" id="PF02931"/>
    </source>
</evidence>
<evidence type="ECO:0000313" key="17">
    <source>
        <dbReference type="EMBL" id="CAF4322802.1"/>
    </source>
</evidence>
<dbReference type="AlphaFoldDB" id="A0A815PFC3"/>
<sequence length="339" mass="40324">MNCYFRQKWRDPRLNFPEWVGTLSLSMKMLELLWRPDTVFHNSKHSYLHKIPTSNRLIRLYPNGTIWYSSRITVKARCNMNLKHFPVDVQTCDLVVGSFANSLTDMEFTWRLGNNKSVNFDTKVVLSQFDLIQYPQYDEIMKTNERVMTVLSMATLSFDIRSYIPVVSYFTALDWFLTMCYVFLLASLLQFAFVHYYTKFGYGEPIIRVQESFSSNECDLFDGRVTSTSFQRMSICYPRVARLQKSRIDEDDILSDDNMRKKKDIFLNRQTAFLFFLRLWKCLSGDTKYKKQLRKSANRFGINSISLLDIYARIIFPMCFLILNIIYWLYYLNVYRSSQ</sequence>
<dbReference type="Proteomes" id="UP000682733">
    <property type="component" value="Unassembled WGS sequence"/>
</dbReference>
<dbReference type="InterPro" id="IPR036719">
    <property type="entry name" value="Neuro-gated_channel_TM_sf"/>
</dbReference>
<evidence type="ECO:0000256" key="6">
    <source>
        <dbReference type="ARBA" id="ARBA00022729"/>
    </source>
</evidence>
<dbReference type="EMBL" id="CAJNOK010007519">
    <property type="protein sequence ID" value="CAF1036715.1"/>
    <property type="molecule type" value="Genomic_DNA"/>
</dbReference>
<keyword evidence="5 11" id="KW-0812">Transmembrane</keyword>
<dbReference type="InterPro" id="IPR018000">
    <property type="entry name" value="Neurotransmitter_ion_chnl_CS"/>
</dbReference>
<dbReference type="GO" id="GO:0005230">
    <property type="term" value="F:extracellular ligand-gated monoatomic ion channel activity"/>
    <property type="evidence" value="ECO:0007669"/>
    <property type="project" value="InterPro"/>
</dbReference>
<dbReference type="InterPro" id="IPR006028">
    <property type="entry name" value="GABAA/Glycine_rcpt"/>
</dbReference>
<dbReference type="GO" id="GO:0005886">
    <property type="term" value="C:plasma membrane"/>
    <property type="evidence" value="ECO:0007669"/>
    <property type="project" value="UniProtKB-SubCell"/>
</dbReference>
<name>A0A815PFC3_9BILA</name>
<feature type="domain" description="Neurotransmitter-gated ion-channel ligand-binding" evidence="12">
    <location>
        <begin position="1"/>
        <end position="142"/>
    </location>
</feature>
<feature type="transmembrane region" description="Helical" evidence="11">
    <location>
        <begin position="310"/>
        <end position="330"/>
    </location>
</feature>
<dbReference type="PRINTS" id="PR00253">
    <property type="entry name" value="GABAARECEPTR"/>
</dbReference>
<evidence type="ECO:0000256" key="8">
    <source>
        <dbReference type="ARBA" id="ARBA00023065"/>
    </source>
</evidence>
<keyword evidence="8" id="KW-0406">Ion transport</keyword>
<reference evidence="15" key="1">
    <citation type="submission" date="2021-02" db="EMBL/GenBank/DDBJ databases">
        <authorList>
            <person name="Nowell W R."/>
        </authorList>
    </citation>
    <scope>NUCLEOTIDE SEQUENCE</scope>
</reference>
<dbReference type="Pfam" id="PF02932">
    <property type="entry name" value="Neur_chan_memb"/>
    <property type="match status" value="1"/>
</dbReference>
<dbReference type="EMBL" id="CAJNOQ010019368">
    <property type="protein sequence ID" value="CAF1448829.1"/>
    <property type="molecule type" value="Genomic_DNA"/>
</dbReference>
<dbReference type="InterPro" id="IPR006202">
    <property type="entry name" value="Neur_chan_lig-bd"/>
</dbReference>
<evidence type="ECO:0000256" key="10">
    <source>
        <dbReference type="ARBA" id="ARBA00023303"/>
    </source>
</evidence>
<dbReference type="InterPro" id="IPR036734">
    <property type="entry name" value="Neur_chan_lig-bd_sf"/>
</dbReference>
<comment type="caution">
    <text evidence="15">The sequence shown here is derived from an EMBL/GenBank/DDBJ whole genome shotgun (WGS) entry which is preliminary data.</text>
</comment>
<keyword evidence="3" id="KW-0813">Transport</keyword>
<dbReference type="Proteomes" id="UP000663829">
    <property type="component" value="Unassembled WGS sequence"/>
</dbReference>
<keyword evidence="6" id="KW-0732">Signal</keyword>
<evidence type="ECO:0000256" key="2">
    <source>
        <dbReference type="ARBA" id="ARBA00004236"/>
    </source>
</evidence>
<evidence type="ECO:0000313" key="16">
    <source>
        <dbReference type="EMBL" id="CAF3804935.1"/>
    </source>
</evidence>
<dbReference type="Proteomes" id="UP000681722">
    <property type="component" value="Unassembled WGS sequence"/>
</dbReference>
<dbReference type="SUPFAM" id="SSF90112">
    <property type="entry name" value="Neurotransmitter-gated ion-channel transmembrane pore"/>
    <property type="match status" value="1"/>
</dbReference>
<keyword evidence="18" id="KW-1185">Reference proteome</keyword>
<evidence type="ECO:0000256" key="4">
    <source>
        <dbReference type="ARBA" id="ARBA00022475"/>
    </source>
</evidence>
<accession>A0A815PFC3</accession>
<dbReference type="InterPro" id="IPR006201">
    <property type="entry name" value="Neur_channel"/>
</dbReference>
<comment type="subcellular location">
    <subcellularLocation>
        <location evidence="2">Cell membrane</location>
    </subcellularLocation>
    <subcellularLocation>
        <location evidence="1">Membrane</location>
        <topology evidence="1">Multi-pass membrane protein</topology>
    </subcellularLocation>
</comment>
<evidence type="ECO:0000256" key="9">
    <source>
        <dbReference type="ARBA" id="ARBA00023136"/>
    </source>
</evidence>
<dbReference type="Pfam" id="PF02931">
    <property type="entry name" value="Neur_chan_LBD"/>
    <property type="match status" value="1"/>
</dbReference>
<dbReference type="GO" id="GO:0004888">
    <property type="term" value="F:transmembrane signaling receptor activity"/>
    <property type="evidence" value="ECO:0007669"/>
    <property type="project" value="InterPro"/>
</dbReference>
<dbReference type="OrthoDB" id="203862at2759"/>
<evidence type="ECO:0000256" key="5">
    <source>
        <dbReference type="ARBA" id="ARBA00022692"/>
    </source>
</evidence>
<dbReference type="PANTHER" id="PTHR18945">
    <property type="entry name" value="NEUROTRANSMITTER GATED ION CHANNEL"/>
    <property type="match status" value="1"/>
</dbReference>
<dbReference type="EMBL" id="CAJOBC010084815">
    <property type="protein sequence ID" value="CAF4322802.1"/>
    <property type="molecule type" value="Genomic_DNA"/>
</dbReference>
<dbReference type="PROSITE" id="PS00236">
    <property type="entry name" value="NEUROTR_ION_CHANNEL"/>
    <property type="match status" value="1"/>
</dbReference>
<feature type="domain" description="Neurotransmitter-gated ion-channel transmembrane" evidence="13">
    <location>
        <begin position="147"/>
        <end position="198"/>
    </location>
</feature>
<evidence type="ECO:0000256" key="7">
    <source>
        <dbReference type="ARBA" id="ARBA00022989"/>
    </source>
</evidence>
<dbReference type="Gene3D" id="2.70.170.10">
    <property type="entry name" value="Neurotransmitter-gated ion-channel ligand-binding domain"/>
    <property type="match status" value="1"/>
</dbReference>
<gene>
    <name evidence="15" type="ORF">GPM918_LOCUS34658</name>
    <name evidence="14" type="ORF">OVA965_LOCUS16271</name>
    <name evidence="17" type="ORF">SRO942_LOCUS35361</name>
    <name evidence="16" type="ORF">TMI583_LOCUS16279</name>
</gene>
<evidence type="ECO:0000313" key="18">
    <source>
        <dbReference type="Proteomes" id="UP000663829"/>
    </source>
</evidence>
<dbReference type="Proteomes" id="UP000677228">
    <property type="component" value="Unassembled WGS sequence"/>
</dbReference>
<organism evidence="15 18">
    <name type="scientific">Didymodactylos carnosus</name>
    <dbReference type="NCBI Taxonomy" id="1234261"/>
    <lineage>
        <taxon>Eukaryota</taxon>
        <taxon>Metazoa</taxon>
        <taxon>Spiralia</taxon>
        <taxon>Gnathifera</taxon>
        <taxon>Rotifera</taxon>
        <taxon>Eurotatoria</taxon>
        <taxon>Bdelloidea</taxon>
        <taxon>Philodinida</taxon>
        <taxon>Philodinidae</taxon>
        <taxon>Didymodactylos</taxon>
    </lineage>
</organism>
<evidence type="ECO:0000256" key="11">
    <source>
        <dbReference type="SAM" id="Phobius"/>
    </source>
</evidence>
<evidence type="ECO:0000256" key="1">
    <source>
        <dbReference type="ARBA" id="ARBA00004141"/>
    </source>
</evidence>
<evidence type="ECO:0000256" key="3">
    <source>
        <dbReference type="ARBA" id="ARBA00022448"/>
    </source>
</evidence>